<sequence>MSVTKKDVNYVADLARLKLSEEETESLANDMNQILDYMTTLEELDTSDVEPLEHVIDLEYRLRDDKAKEPLSHEDALKNAPDADTDYFRVPRVIE</sequence>
<reference evidence="2 3" key="1">
    <citation type="submission" date="2017-08" db="EMBL/GenBank/DDBJ databases">
        <title>Aliifodinibius alkalisoli sp. nov., isolated from saline alkaline soil.</title>
        <authorList>
            <person name="Liu D."/>
            <person name="Zhang G."/>
        </authorList>
    </citation>
    <scope>NUCLEOTIDE SEQUENCE [LARGE SCALE GENOMIC DNA]</scope>
    <source>
        <strain evidence="2 3">WN023</strain>
    </source>
</reference>
<keyword evidence="2" id="KW-0808">Transferase</keyword>
<dbReference type="AlphaFoldDB" id="A0A2A2G875"/>
<dbReference type="GO" id="GO:0006412">
    <property type="term" value="P:translation"/>
    <property type="evidence" value="ECO:0007669"/>
    <property type="project" value="UniProtKB-UniRule"/>
</dbReference>
<dbReference type="GO" id="GO:0016740">
    <property type="term" value="F:transferase activity"/>
    <property type="evidence" value="ECO:0007669"/>
    <property type="project" value="UniProtKB-KW"/>
</dbReference>
<dbReference type="InterPro" id="IPR036113">
    <property type="entry name" value="Asp/Glu-ADT_sf_sub_c"/>
</dbReference>
<dbReference type="PANTHER" id="PTHR15004">
    <property type="entry name" value="GLUTAMYL-TRNA(GLN) AMIDOTRANSFERASE SUBUNIT C, MITOCHONDRIAL"/>
    <property type="match status" value="1"/>
</dbReference>
<gene>
    <name evidence="1" type="primary">gatC</name>
    <name evidence="2" type="ORF">CK503_14085</name>
</gene>
<accession>A0A2A2G875</accession>
<organism evidence="2 3">
    <name type="scientific">Fodinibius salipaludis</name>
    <dbReference type="NCBI Taxonomy" id="2032627"/>
    <lineage>
        <taxon>Bacteria</taxon>
        <taxon>Pseudomonadati</taxon>
        <taxon>Balneolota</taxon>
        <taxon>Balneolia</taxon>
        <taxon>Balneolales</taxon>
        <taxon>Balneolaceae</taxon>
        <taxon>Fodinibius</taxon>
    </lineage>
</organism>
<keyword evidence="3" id="KW-1185">Reference proteome</keyword>
<dbReference type="OrthoDB" id="9813938at2"/>
<keyword evidence="1" id="KW-0547">Nucleotide-binding</keyword>
<dbReference type="Gene3D" id="1.10.20.60">
    <property type="entry name" value="Glu-tRNAGln amidotransferase C subunit, N-terminal domain"/>
    <property type="match status" value="1"/>
</dbReference>
<keyword evidence="1" id="KW-0648">Protein biosynthesis</keyword>
<dbReference type="EC" id="6.3.5.-" evidence="1"/>
<dbReference type="HAMAP" id="MF_00122">
    <property type="entry name" value="GatC"/>
    <property type="match status" value="1"/>
</dbReference>
<name>A0A2A2G875_9BACT</name>
<dbReference type="GO" id="GO:0070681">
    <property type="term" value="P:glutaminyl-tRNAGln biosynthesis via transamidation"/>
    <property type="evidence" value="ECO:0007669"/>
    <property type="project" value="TreeGrafter"/>
</dbReference>
<dbReference type="RefSeq" id="WP_095607465.1">
    <property type="nucleotide sequence ID" value="NZ_NSKE01000011.1"/>
</dbReference>
<keyword evidence="1" id="KW-0436">Ligase</keyword>
<dbReference type="PANTHER" id="PTHR15004:SF0">
    <property type="entry name" value="GLUTAMYL-TRNA(GLN) AMIDOTRANSFERASE SUBUNIT C, MITOCHONDRIAL"/>
    <property type="match status" value="1"/>
</dbReference>
<proteinExistence type="inferred from homology"/>
<comment type="subunit">
    <text evidence="1">Heterotrimer of A, B and C subunits.</text>
</comment>
<dbReference type="InterPro" id="IPR003837">
    <property type="entry name" value="GatC"/>
</dbReference>
<dbReference type="GO" id="GO:0005524">
    <property type="term" value="F:ATP binding"/>
    <property type="evidence" value="ECO:0007669"/>
    <property type="project" value="UniProtKB-KW"/>
</dbReference>
<dbReference type="GO" id="GO:0050567">
    <property type="term" value="F:glutaminyl-tRNA synthase (glutamine-hydrolyzing) activity"/>
    <property type="evidence" value="ECO:0007669"/>
    <property type="project" value="UniProtKB-UniRule"/>
</dbReference>
<dbReference type="SUPFAM" id="SSF141000">
    <property type="entry name" value="Glu-tRNAGln amidotransferase C subunit"/>
    <property type="match status" value="1"/>
</dbReference>
<dbReference type="NCBIfam" id="TIGR00135">
    <property type="entry name" value="gatC"/>
    <property type="match status" value="1"/>
</dbReference>
<comment type="similarity">
    <text evidence="1">Belongs to the GatC family.</text>
</comment>
<dbReference type="EMBL" id="NSKE01000011">
    <property type="protein sequence ID" value="PAU93045.1"/>
    <property type="molecule type" value="Genomic_DNA"/>
</dbReference>
<evidence type="ECO:0000313" key="3">
    <source>
        <dbReference type="Proteomes" id="UP000218831"/>
    </source>
</evidence>
<dbReference type="Proteomes" id="UP000218831">
    <property type="component" value="Unassembled WGS sequence"/>
</dbReference>
<dbReference type="GO" id="GO:0050566">
    <property type="term" value="F:asparaginyl-tRNA synthase (glutamine-hydrolyzing) activity"/>
    <property type="evidence" value="ECO:0007669"/>
    <property type="project" value="RHEA"/>
</dbReference>
<dbReference type="Pfam" id="PF02686">
    <property type="entry name" value="GatC"/>
    <property type="match status" value="1"/>
</dbReference>
<protein>
    <recommendedName>
        <fullName evidence="1">Aspartyl/glutamyl-tRNA(Asn/Gln) amidotransferase subunit C</fullName>
        <shortName evidence="1">Asp/Glu-ADT subunit C</shortName>
        <ecNumber evidence="1">6.3.5.-</ecNumber>
    </recommendedName>
</protein>
<dbReference type="GO" id="GO:0006450">
    <property type="term" value="P:regulation of translational fidelity"/>
    <property type="evidence" value="ECO:0007669"/>
    <property type="project" value="InterPro"/>
</dbReference>
<comment type="catalytic activity">
    <reaction evidence="1">
        <text>L-glutamyl-tRNA(Gln) + L-glutamine + ATP + H2O = L-glutaminyl-tRNA(Gln) + L-glutamate + ADP + phosphate + H(+)</text>
        <dbReference type="Rhea" id="RHEA:17521"/>
        <dbReference type="Rhea" id="RHEA-COMP:9681"/>
        <dbReference type="Rhea" id="RHEA-COMP:9684"/>
        <dbReference type="ChEBI" id="CHEBI:15377"/>
        <dbReference type="ChEBI" id="CHEBI:15378"/>
        <dbReference type="ChEBI" id="CHEBI:29985"/>
        <dbReference type="ChEBI" id="CHEBI:30616"/>
        <dbReference type="ChEBI" id="CHEBI:43474"/>
        <dbReference type="ChEBI" id="CHEBI:58359"/>
        <dbReference type="ChEBI" id="CHEBI:78520"/>
        <dbReference type="ChEBI" id="CHEBI:78521"/>
        <dbReference type="ChEBI" id="CHEBI:456216"/>
    </reaction>
</comment>
<comment type="caution">
    <text evidence="2">The sequence shown here is derived from an EMBL/GenBank/DDBJ whole genome shotgun (WGS) entry which is preliminary data.</text>
</comment>
<evidence type="ECO:0000313" key="2">
    <source>
        <dbReference type="EMBL" id="PAU93045.1"/>
    </source>
</evidence>
<comment type="function">
    <text evidence="1">Allows the formation of correctly charged Asn-tRNA(Asn) or Gln-tRNA(Gln) through the transamidation of misacylated Asp-tRNA(Asn) or Glu-tRNA(Gln) in organisms which lack either or both of asparaginyl-tRNA or glutaminyl-tRNA synthetases. The reaction takes place in the presence of glutamine and ATP through an activated phospho-Asp-tRNA(Asn) or phospho-Glu-tRNA(Gln).</text>
</comment>
<comment type="catalytic activity">
    <reaction evidence="1">
        <text>L-aspartyl-tRNA(Asn) + L-glutamine + ATP + H2O = L-asparaginyl-tRNA(Asn) + L-glutamate + ADP + phosphate + 2 H(+)</text>
        <dbReference type="Rhea" id="RHEA:14513"/>
        <dbReference type="Rhea" id="RHEA-COMP:9674"/>
        <dbReference type="Rhea" id="RHEA-COMP:9677"/>
        <dbReference type="ChEBI" id="CHEBI:15377"/>
        <dbReference type="ChEBI" id="CHEBI:15378"/>
        <dbReference type="ChEBI" id="CHEBI:29985"/>
        <dbReference type="ChEBI" id="CHEBI:30616"/>
        <dbReference type="ChEBI" id="CHEBI:43474"/>
        <dbReference type="ChEBI" id="CHEBI:58359"/>
        <dbReference type="ChEBI" id="CHEBI:78515"/>
        <dbReference type="ChEBI" id="CHEBI:78516"/>
        <dbReference type="ChEBI" id="CHEBI:456216"/>
    </reaction>
</comment>
<evidence type="ECO:0000256" key="1">
    <source>
        <dbReference type="HAMAP-Rule" id="MF_00122"/>
    </source>
</evidence>
<keyword evidence="1" id="KW-0067">ATP-binding</keyword>